<evidence type="ECO:0000259" key="13">
    <source>
        <dbReference type="Pfam" id="PF07715"/>
    </source>
</evidence>
<evidence type="ECO:0000256" key="2">
    <source>
        <dbReference type="ARBA" id="ARBA00022448"/>
    </source>
</evidence>
<accession>A0A9X1DFK7</accession>
<keyword evidence="4 8" id="KW-0812">Transmembrane</keyword>
<dbReference type="Pfam" id="PF00593">
    <property type="entry name" value="TonB_dep_Rec_b-barrel"/>
    <property type="match status" value="1"/>
</dbReference>
<reference evidence="14" key="1">
    <citation type="submission" date="2021-05" db="EMBL/GenBank/DDBJ databases">
        <title>Genome of Sphingobium sp. strain.</title>
        <authorList>
            <person name="Fan R."/>
        </authorList>
    </citation>
    <scope>NUCLEOTIDE SEQUENCE</scope>
    <source>
        <strain evidence="14">H33</strain>
    </source>
</reference>
<evidence type="ECO:0000313" key="15">
    <source>
        <dbReference type="Proteomes" id="UP001138757"/>
    </source>
</evidence>
<comment type="subcellular location">
    <subcellularLocation>
        <location evidence="1 8">Cell outer membrane</location>
        <topology evidence="1 8">Multi-pass membrane protein</topology>
    </subcellularLocation>
</comment>
<comment type="similarity">
    <text evidence="8 9">Belongs to the TonB-dependent receptor family.</text>
</comment>
<keyword evidence="6 8" id="KW-0472">Membrane</keyword>
<keyword evidence="7 8" id="KW-0998">Cell outer membrane</keyword>
<evidence type="ECO:0000256" key="11">
    <source>
        <dbReference type="SAM" id="SignalP"/>
    </source>
</evidence>
<keyword evidence="2 8" id="KW-0813">Transport</keyword>
<dbReference type="PROSITE" id="PS52016">
    <property type="entry name" value="TONB_DEPENDENT_REC_3"/>
    <property type="match status" value="1"/>
</dbReference>
<dbReference type="AlphaFoldDB" id="A0A9X1DFK7"/>
<dbReference type="RefSeq" id="WP_214625208.1">
    <property type="nucleotide sequence ID" value="NZ_JAHGAW010000013.1"/>
</dbReference>
<protein>
    <submittedName>
        <fullName evidence="14">TonB-dependent receptor</fullName>
    </submittedName>
</protein>
<keyword evidence="11" id="KW-0732">Signal</keyword>
<dbReference type="InterPro" id="IPR000531">
    <property type="entry name" value="Beta-barrel_TonB"/>
</dbReference>
<name>A0A9X1DFK7_9SPHN</name>
<feature type="signal peptide" evidence="11">
    <location>
        <begin position="1"/>
        <end position="30"/>
    </location>
</feature>
<keyword evidence="14" id="KW-0675">Receptor</keyword>
<evidence type="ECO:0000256" key="6">
    <source>
        <dbReference type="ARBA" id="ARBA00023136"/>
    </source>
</evidence>
<evidence type="ECO:0000259" key="12">
    <source>
        <dbReference type="Pfam" id="PF00593"/>
    </source>
</evidence>
<dbReference type="InterPro" id="IPR012910">
    <property type="entry name" value="Plug_dom"/>
</dbReference>
<evidence type="ECO:0000256" key="9">
    <source>
        <dbReference type="RuleBase" id="RU003357"/>
    </source>
</evidence>
<dbReference type="Pfam" id="PF07715">
    <property type="entry name" value="Plug"/>
    <property type="match status" value="1"/>
</dbReference>
<gene>
    <name evidence="14" type="ORF">KK488_18595</name>
</gene>
<keyword evidence="3 8" id="KW-1134">Transmembrane beta strand</keyword>
<keyword evidence="5 9" id="KW-0798">TonB box</keyword>
<dbReference type="InterPro" id="IPR036942">
    <property type="entry name" value="Beta-barrel_TonB_sf"/>
</dbReference>
<feature type="domain" description="TonB-dependent receptor-like beta-barrel" evidence="12">
    <location>
        <begin position="273"/>
        <end position="684"/>
    </location>
</feature>
<dbReference type="PANTHER" id="PTHR30069">
    <property type="entry name" value="TONB-DEPENDENT OUTER MEMBRANE RECEPTOR"/>
    <property type="match status" value="1"/>
</dbReference>
<comment type="caution">
    <text evidence="14">The sequence shown here is derived from an EMBL/GenBank/DDBJ whole genome shotgun (WGS) entry which is preliminary data.</text>
</comment>
<evidence type="ECO:0000256" key="4">
    <source>
        <dbReference type="ARBA" id="ARBA00022692"/>
    </source>
</evidence>
<dbReference type="SUPFAM" id="SSF56935">
    <property type="entry name" value="Porins"/>
    <property type="match status" value="1"/>
</dbReference>
<evidence type="ECO:0000256" key="3">
    <source>
        <dbReference type="ARBA" id="ARBA00022452"/>
    </source>
</evidence>
<feature type="region of interest" description="Disordered" evidence="10">
    <location>
        <begin position="29"/>
        <end position="49"/>
    </location>
</feature>
<dbReference type="GO" id="GO:0015344">
    <property type="term" value="F:siderophore uptake transmembrane transporter activity"/>
    <property type="evidence" value="ECO:0007669"/>
    <property type="project" value="TreeGrafter"/>
</dbReference>
<feature type="chain" id="PRO_5040918462" evidence="11">
    <location>
        <begin position="31"/>
        <end position="715"/>
    </location>
</feature>
<evidence type="ECO:0000313" key="14">
    <source>
        <dbReference type="EMBL" id="MBT2188959.1"/>
    </source>
</evidence>
<dbReference type="Proteomes" id="UP001138757">
    <property type="component" value="Unassembled WGS sequence"/>
</dbReference>
<keyword evidence="15" id="KW-1185">Reference proteome</keyword>
<dbReference type="EMBL" id="JAHGAW010000013">
    <property type="protein sequence ID" value="MBT2188959.1"/>
    <property type="molecule type" value="Genomic_DNA"/>
</dbReference>
<dbReference type="GO" id="GO:0044718">
    <property type="term" value="P:siderophore transmembrane transport"/>
    <property type="evidence" value="ECO:0007669"/>
    <property type="project" value="TreeGrafter"/>
</dbReference>
<evidence type="ECO:0000256" key="7">
    <source>
        <dbReference type="ARBA" id="ARBA00023237"/>
    </source>
</evidence>
<evidence type="ECO:0000256" key="5">
    <source>
        <dbReference type="ARBA" id="ARBA00023077"/>
    </source>
</evidence>
<sequence>MNNASRLAQFLRSAALPAILFGIPALPAHAQTEENPPPDTGTQHGHDQDHPEDIVVTAIIPRSHIDILGGTSVLTAEALVRDMRPNLGETLARQPGVSATSFGPNASRPILRGFSGDRIRLLTDGIGSFDVSATSADHAVAINPLLADRIEVLHGPAALLYGSSAVGGVVNVIDSRIPTRIPPNGYDVQATGTYGSAAEERSLAGKTDVSVGGGFVLHADGTYTRTSDMRVGDFVLAPAVRDAARASGDPKIAALADLKDRVPNTASEGWSYGGGFAYVGSGGSIGASVSQLHNFYGVPVRYSTDPGGTSEHTRIRMDQTRADLRASVPVDGKFLDEIKLRAGWADYHHDEIEQDGSVGTSFFAQGMEARLELVQARRGGWDGAFGGQMVLRKTSIVGDEKFLPDVDSETYGLFTLQSLDLGDVRFEAGGRFEHNHLFATADSLLGIPDTDRKFDTLSGSLGLSYAITPDWRAGLSVSRTERAPTADELFARGNHAGTQAFELGDPNFKSERGWGVEGNLHGRGRDYHLTVSLYYNKFDRFIYDSIVPDAACLAANHGNPLDFPCFAYQQTGAEYYGAEVEGEWTAAKFGDTKLNFDGLADVTRATLKGGAPVPRIPPLRLLGGAALENPHWNARLEAEHDFAQNRVSGLETATPAFTLVNASLGWKPAMLSNRLSLTLSANNIFDVTARRAASLLKDYAPLPGRDIRVTVAIDL</sequence>
<evidence type="ECO:0000256" key="1">
    <source>
        <dbReference type="ARBA" id="ARBA00004571"/>
    </source>
</evidence>
<feature type="domain" description="TonB-dependent receptor plug" evidence="13">
    <location>
        <begin position="66"/>
        <end position="169"/>
    </location>
</feature>
<dbReference type="PANTHER" id="PTHR30069:SF40">
    <property type="entry name" value="TONB-DEPENDENT RECEPTOR NMB0964-RELATED"/>
    <property type="match status" value="1"/>
</dbReference>
<evidence type="ECO:0000256" key="8">
    <source>
        <dbReference type="PROSITE-ProRule" id="PRU01360"/>
    </source>
</evidence>
<dbReference type="InterPro" id="IPR037066">
    <property type="entry name" value="Plug_dom_sf"/>
</dbReference>
<proteinExistence type="inferred from homology"/>
<evidence type="ECO:0000256" key="10">
    <source>
        <dbReference type="SAM" id="MobiDB-lite"/>
    </source>
</evidence>
<dbReference type="GO" id="GO:0009279">
    <property type="term" value="C:cell outer membrane"/>
    <property type="evidence" value="ECO:0007669"/>
    <property type="project" value="UniProtKB-SubCell"/>
</dbReference>
<dbReference type="CDD" id="cd01347">
    <property type="entry name" value="ligand_gated_channel"/>
    <property type="match status" value="1"/>
</dbReference>
<organism evidence="14 15">
    <name type="scientific">Sphingobium nicotianae</name>
    <dbReference type="NCBI Taxonomy" id="2782607"/>
    <lineage>
        <taxon>Bacteria</taxon>
        <taxon>Pseudomonadati</taxon>
        <taxon>Pseudomonadota</taxon>
        <taxon>Alphaproteobacteria</taxon>
        <taxon>Sphingomonadales</taxon>
        <taxon>Sphingomonadaceae</taxon>
        <taxon>Sphingobium</taxon>
    </lineage>
</organism>
<dbReference type="Gene3D" id="2.40.170.20">
    <property type="entry name" value="TonB-dependent receptor, beta-barrel domain"/>
    <property type="match status" value="1"/>
</dbReference>
<dbReference type="Gene3D" id="2.170.130.10">
    <property type="entry name" value="TonB-dependent receptor, plug domain"/>
    <property type="match status" value="1"/>
</dbReference>
<dbReference type="InterPro" id="IPR039426">
    <property type="entry name" value="TonB-dep_rcpt-like"/>
</dbReference>